<protein>
    <recommendedName>
        <fullName evidence="3">LPXTG cell wall anchor domain-containing protein</fullName>
    </recommendedName>
</protein>
<organism evidence="2">
    <name type="scientific">Leptolyngbya sp. NK1-12</name>
    <dbReference type="NCBI Taxonomy" id="2547451"/>
    <lineage>
        <taxon>Bacteria</taxon>
        <taxon>Bacillati</taxon>
        <taxon>Cyanobacteriota</taxon>
        <taxon>Cyanophyceae</taxon>
        <taxon>Leptolyngbyales</taxon>
        <taxon>Leptolyngbyaceae</taxon>
        <taxon>Leptolyngbya group</taxon>
        <taxon>Leptolyngbya</taxon>
    </lineage>
</organism>
<evidence type="ECO:0000313" key="2">
    <source>
        <dbReference type="EMBL" id="WNZ24792.1"/>
    </source>
</evidence>
<accession>A0AA96WVZ2</accession>
<evidence type="ECO:0008006" key="3">
    <source>
        <dbReference type="Google" id="ProtNLM"/>
    </source>
</evidence>
<keyword evidence="1" id="KW-0812">Transmembrane</keyword>
<sequence>MPNQPEINRLLAGGAAAGVAVIGGGGYLLVRRFRRAKLQNKAASHS</sequence>
<dbReference type="RefSeq" id="WP_316430761.1">
    <property type="nucleotide sequence ID" value="NZ_CP053586.1"/>
</dbReference>
<proteinExistence type="predicted"/>
<evidence type="ECO:0000256" key="1">
    <source>
        <dbReference type="SAM" id="Phobius"/>
    </source>
</evidence>
<reference evidence="2" key="1">
    <citation type="submission" date="2020-05" db="EMBL/GenBank/DDBJ databases">
        <authorList>
            <person name="Zhu T."/>
            <person name="Keshari N."/>
            <person name="Lu X."/>
        </authorList>
    </citation>
    <scope>NUCLEOTIDE SEQUENCE</scope>
    <source>
        <strain evidence="2">NK1-12</strain>
    </source>
</reference>
<gene>
    <name evidence="2" type="ORF">HJG54_19380</name>
</gene>
<keyword evidence="1" id="KW-1133">Transmembrane helix</keyword>
<name>A0AA96WVZ2_9CYAN</name>
<dbReference type="EMBL" id="CP053586">
    <property type="protein sequence ID" value="WNZ24792.1"/>
    <property type="molecule type" value="Genomic_DNA"/>
</dbReference>
<feature type="transmembrane region" description="Helical" evidence="1">
    <location>
        <begin position="12"/>
        <end position="30"/>
    </location>
</feature>
<dbReference type="AlphaFoldDB" id="A0AA96WVZ2"/>
<keyword evidence="1" id="KW-0472">Membrane</keyword>